<dbReference type="GO" id="GO:0016279">
    <property type="term" value="F:protein-lysine N-methyltransferase activity"/>
    <property type="evidence" value="ECO:0007669"/>
    <property type="project" value="TreeGrafter"/>
</dbReference>
<protein>
    <recommendedName>
        <fullName evidence="4">protein-histidine N-methyltransferase</fullName>
        <ecNumber evidence="4">2.1.1.85</ecNumber>
    </recommendedName>
</protein>
<organism evidence="6 7">
    <name type="scientific">Ciona savignyi</name>
    <name type="common">Pacific transparent sea squirt</name>
    <dbReference type="NCBI Taxonomy" id="51511"/>
    <lineage>
        <taxon>Eukaryota</taxon>
        <taxon>Metazoa</taxon>
        <taxon>Chordata</taxon>
        <taxon>Tunicata</taxon>
        <taxon>Ascidiacea</taxon>
        <taxon>Phlebobranchia</taxon>
        <taxon>Cionidae</taxon>
        <taxon>Ciona</taxon>
    </lineage>
</organism>
<evidence type="ECO:0000256" key="4">
    <source>
        <dbReference type="PROSITE-ProRule" id="PRU00898"/>
    </source>
</evidence>
<reference evidence="6" key="2">
    <citation type="submission" date="2025-08" db="UniProtKB">
        <authorList>
            <consortium name="Ensembl"/>
        </authorList>
    </citation>
    <scope>IDENTIFICATION</scope>
</reference>
<evidence type="ECO:0000259" key="5">
    <source>
        <dbReference type="Pfam" id="PF00856"/>
    </source>
</evidence>
<dbReference type="FunCoup" id="H2YBU5">
    <property type="interactions" value="118"/>
</dbReference>
<dbReference type="InterPro" id="IPR046341">
    <property type="entry name" value="SET_dom_sf"/>
</dbReference>
<dbReference type="InterPro" id="IPR044428">
    <property type="entry name" value="SETD3_SET"/>
</dbReference>
<keyword evidence="3 4" id="KW-0949">S-adenosyl-L-methionine</keyword>
<dbReference type="EC" id="2.1.1.85" evidence="4"/>
<dbReference type="CDD" id="cd19176">
    <property type="entry name" value="SET_SETD3"/>
    <property type="match status" value="1"/>
</dbReference>
<dbReference type="OMA" id="HNILLAY"/>
<keyword evidence="2 4" id="KW-0808">Transferase</keyword>
<dbReference type="GeneTree" id="ENSGT00940000153577"/>
<dbReference type="PROSITE" id="PS51565">
    <property type="entry name" value="SAM_MT85_SETD3"/>
    <property type="match status" value="1"/>
</dbReference>
<dbReference type="InterPro" id="IPR001214">
    <property type="entry name" value="SET_dom"/>
</dbReference>
<evidence type="ECO:0000256" key="3">
    <source>
        <dbReference type="ARBA" id="ARBA00022691"/>
    </source>
</evidence>
<sequence>MGKKSRAKQSGKAGSAMIRHKKELLKMASDIFKLCVQSPSSQNQWDYYLEVRNAVQVFQLKQKAAFDPPVLPPTDRSSAIPKFKEWLKEQGANYSSIDIQHISSEEGFGIVALEDIEIKSLIMAVPRHAMMTYEDAKTSYLADLIAGNEVLSVMPNVCLALYLHCEKFSPTSKFKPYIDMIPLEFNTTLYFEPDELKYLKGSASLSGAINQYKSIVRQFALLYQVFNGSHQKADVEKIPIQAREAFTFDAYRWCVSAITTRQNKLPTHIGQVVGDLDKNSTLALIPLWDMFNHAVGPLSTAYNSETSAIECLAMQDFKMGEQVKICYGSRTNSDLLIHNGFVLRDSPFDKVKMHLV</sequence>
<accession>H2YBU5</accession>
<dbReference type="HOGENOM" id="CLU_066650_1_0_1"/>
<evidence type="ECO:0000313" key="6">
    <source>
        <dbReference type="Ensembl" id="ENSCSAVP00000002793.1"/>
    </source>
</evidence>
<dbReference type="InterPro" id="IPR025785">
    <property type="entry name" value="SETD3"/>
</dbReference>
<dbReference type="PANTHER" id="PTHR13271">
    <property type="entry name" value="UNCHARACTERIZED PUTATIVE METHYLTRANSFERASE"/>
    <property type="match status" value="1"/>
</dbReference>
<reference evidence="6" key="3">
    <citation type="submission" date="2025-09" db="UniProtKB">
        <authorList>
            <consortium name="Ensembl"/>
        </authorList>
    </citation>
    <scope>IDENTIFICATION</scope>
</reference>
<dbReference type="Gene3D" id="3.90.1410.10">
    <property type="entry name" value="set domain protein methyltransferase, domain 1"/>
    <property type="match status" value="1"/>
</dbReference>
<evidence type="ECO:0000313" key="7">
    <source>
        <dbReference type="Proteomes" id="UP000007875"/>
    </source>
</evidence>
<keyword evidence="7" id="KW-1185">Reference proteome</keyword>
<proteinExistence type="inferred from homology"/>
<feature type="domain" description="SET" evidence="5">
    <location>
        <begin position="107"/>
        <end position="328"/>
    </location>
</feature>
<comment type="similarity">
    <text evidence="4">Belongs to the class V-like SAM-binding methyltransferase superfamily. SETD3 actin-histidine methyltransferase family.</text>
</comment>
<dbReference type="Ensembl" id="ENSCSAVT00000002837.1">
    <property type="protein sequence ID" value="ENSCSAVP00000002793.1"/>
    <property type="gene ID" value="ENSCSAVG00000001659.1"/>
</dbReference>
<dbReference type="Pfam" id="PF00856">
    <property type="entry name" value="SET"/>
    <property type="match status" value="1"/>
</dbReference>
<dbReference type="GO" id="GO:0018064">
    <property type="term" value="F:protein-L-histidine N-tele-methyltransferase activity"/>
    <property type="evidence" value="ECO:0007669"/>
    <property type="project" value="UniProtKB-EC"/>
</dbReference>
<dbReference type="PANTHER" id="PTHR13271:SF47">
    <property type="entry name" value="ACTIN-HISTIDINE N-METHYLTRANSFERASE"/>
    <property type="match status" value="1"/>
</dbReference>
<dbReference type="InterPro" id="IPR050600">
    <property type="entry name" value="SETD3_SETD6_MTase"/>
</dbReference>
<dbReference type="STRING" id="51511.ENSCSAVP00000002793"/>
<keyword evidence="1 4" id="KW-0489">Methyltransferase</keyword>
<dbReference type="AlphaFoldDB" id="H2YBU5"/>
<dbReference type="eggNOG" id="KOG1337">
    <property type="taxonomic scope" value="Eukaryota"/>
</dbReference>
<dbReference type="SUPFAM" id="SSF82199">
    <property type="entry name" value="SET domain"/>
    <property type="match status" value="1"/>
</dbReference>
<evidence type="ECO:0000256" key="1">
    <source>
        <dbReference type="ARBA" id="ARBA00022603"/>
    </source>
</evidence>
<name>H2YBU5_CIOSA</name>
<comment type="catalytic activity">
    <reaction evidence="4">
        <text>L-histidyl-[protein] + S-adenosyl-L-methionine = N(tele)-methyl-L-histidyl-[protein] + S-adenosyl-L-homocysteine + H(+)</text>
        <dbReference type="Rhea" id="RHEA:19369"/>
        <dbReference type="Rhea" id="RHEA-COMP:9745"/>
        <dbReference type="Rhea" id="RHEA-COMP:11600"/>
        <dbReference type="ChEBI" id="CHEBI:15378"/>
        <dbReference type="ChEBI" id="CHEBI:16367"/>
        <dbReference type="ChEBI" id="CHEBI:29979"/>
        <dbReference type="ChEBI" id="CHEBI:57856"/>
        <dbReference type="ChEBI" id="CHEBI:59789"/>
        <dbReference type="EC" id="2.1.1.85"/>
    </reaction>
</comment>
<dbReference type="InParanoid" id="H2YBU5"/>
<dbReference type="Proteomes" id="UP000007875">
    <property type="component" value="Unassembled WGS sequence"/>
</dbReference>
<evidence type="ECO:0000256" key="2">
    <source>
        <dbReference type="ARBA" id="ARBA00022679"/>
    </source>
</evidence>
<dbReference type="GO" id="GO:0032259">
    <property type="term" value="P:methylation"/>
    <property type="evidence" value="ECO:0007669"/>
    <property type="project" value="UniProtKB-KW"/>
</dbReference>
<reference evidence="7" key="1">
    <citation type="submission" date="2003-08" db="EMBL/GenBank/DDBJ databases">
        <authorList>
            <person name="Birren B."/>
            <person name="Nusbaum C."/>
            <person name="Abebe A."/>
            <person name="Abouelleil A."/>
            <person name="Adekoya E."/>
            <person name="Ait-zahra M."/>
            <person name="Allen N."/>
            <person name="Allen T."/>
            <person name="An P."/>
            <person name="Anderson M."/>
            <person name="Anderson S."/>
            <person name="Arachchi H."/>
            <person name="Armbruster J."/>
            <person name="Bachantsang P."/>
            <person name="Baldwin J."/>
            <person name="Barry A."/>
            <person name="Bayul T."/>
            <person name="Blitshsteyn B."/>
            <person name="Bloom T."/>
            <person name="Blye J."/>
            <person name="Boguslavskiy L."/>
            <person name="Borowsky M."/>
            <person name="Boukhgalter B."/>
            <person name="Brunache A."/>
            <person name="Butler J."/>
            <person name="Calixte N."/>
            <person name="Calvo S."/>
            <person name="Camarata J."/>
            <person name="Campo K."/>
            <person name="Chang J."/>
            <person name="Cheshatsang Y."/>
            <person name="Citroen M."/>
            <person name="Collymore A."/>
            <person name="Considine T."/>
            <person name="Cook A."/>
            <person name="Cooke P."/>
            <person name="Corum B."/>
            <person name="Cuomo C."/>
            <person name="David R."/>
            <person name="Dawoe T."/>
            <person name="Degray S."/>
            <person name="Dodge S."/>
            <person name="Dooley K."/>
            <person name="Dorje P."/>
            <person name="Dorjee K."/>
            <person name="Dorris L."/>
            <person name="Duffey N."/>
            <person name="Dupes A."/>
            <person name="Elkins T."/>
            <person name="Engels R."/>
            <person name="Erickson J."/>
            <person name="Farina A."/>
            <person name="Faro S."/>
            <person name="Ferreira P."/>
            <person name="Fischer H."/>
            <person name="Fitzgerald M."/>
            <person name="Foley K."/>
            <person name="Gage D."/>
            <person name="Galagan J."/>
            <person name="Gearin G."/>
            <person name="Gnerre S."/>
            <person name="Gnirke A."/>
            <person name="Goyette A."/>
            <person name="Graham J."/>
            <person name="Grandbois E."/>
            <person name="Gyaltsen K."/>
            <person name="Hafez N."/>
            <person name="Hagopian D."/>
            <person name="Hagos B."/>
            <person name="Hall J."/>
            <person name="Hatcher B."/>
            <person name="Heller A."/>
            <person name="Higgins H."/>
            <person name="Honan T."/>
            <person name="Horn A."/>
            <person name="Houde N."/>
            <person name="Hughes L."/>
            <person name="Hulme W."/>
            <person name="Husby E."/>
            <person name="Iliev I."/>
            <person name="Jaffe D."/>
            <person name="Jones C."/>
            <person name="Kamal M."/>
            <person name="Kamat A."/>
            <person name="Kamvysselis M."/>
            <person name="Karlsson E."/>
            <person name="Kells C."/>
            <person name="Kieu A."/>
            <person name="Kisner P."/>
            <person name="Kodira C."/>
            <person name="Kulbokas E."/>
            <person name="Labutti K."/>
            <person name="Lama D."/>
            <person name="Landers T."/>
            <person name="Leger J."/>
            <person name="Levine S."/>
            <person name="Lewis D."/>
            <person name="Lewis T."/>
            <person name="Lindblad-toh K."/>
            <person name="Liu X."/>
            <person name="Lokyitsang T."/>
            <person name="Lokyitsang Y."/>
            <person name="Lucien O."/>
            <person name="Lui A."/>
            <person name="Ma L.J."/>
            <person name="Mabbitt R."/>
            <person name="Macdonald J."/>
            <person name="Maclean C."/>
            <person name="Major J."/>
            <person name="Manning J."/>
            <person name="Marabella R."/>
            <person name="Maru K."/>
            <person name="Matthews C."/>
            <person name="Mauceli E."/>
            <person name="Mccarthy M."/>
            <person name="Mcdonough S."/>
            <person name="Mcghee T."/>
            <person name="Meldrim J."/>
            <person name="Meneus L."/>
            <person name="Mesirov J."/>
            <person name="Mihalev A."/>
            <person name="Mihova T."/>
            <person name="Mikkelsen T."/>
            <person name="Mlenga V."/>
            <person name="Moru K."/>
            <person name="Mozes J."/>
            <person name="Mulrain L."/>
            <person name="Munson G."/>
            <person name="Naylor J."/>
            <person name="Newes C."/>
            <person name="Nguyen C."/>
            <person name="Nguyen N."/>
            <person name="Nguyen T."/>
            <person name="Nicol R."/>
            <person name="Nielsen C."/>
            <person name="Nizzari M."/>
            <person name="Norbu C."/>
            <person name="Norbu N."/>
            <person name="O'donnell P."/>
            <person name="Okoawo O."/>
            <person name="O'leary S."/>
            <person name="Omotosho B."/>
            <person name="O'neill K."/>
            <person name="Osman S."/>
            <person name="Parker S."/>
            <person name="Perrin D."/>
            <person name="Phunkhang P."/>
            <person name="Piqani B."/>
            <person name="Purcell S."/>
            <person name="Rachupka T."/>
            <person name="Ramasamy U."/>
            <person name="Rameau R."/>
            <person name="Ray V."/>
            <person name="Raymond C."/>
            <person name="Retta R."/>
            <person name="Richardson S."/>
            <person name="Rise C."/>
            <person name="Rodriguez J."/>
            <person name="Rogers J."/>
            <person name="Rogov P."/>
            <person name="Rutman M."/>
            <person name="Schupbach R."/>
            <person name="Seaman C."/>
            <person name="Settipalli S."/>
            <person name="Sharpe T."/>
            <person name="Sheridan J."/>
            <person name="Sherpa N."/>
            <person name="Shi J."/>
            <person name="Smirnov S."/>
            <person name="Smith C."/>
            <person name="Sougnez C."/>
            <person name="Spencer B."/>
            <person name="Stalker J."/>
            <person name="Stange-thomann N."/>
            <person name="Stavropoulos S."/>
            <person name="Stetson K."/>
            <person name="Stone C."/>
            <person name="Stone S."/>
            <person name="Stubbs M."/>
            <person name="Talamas J."/>
            <person name="Tchuinga P."/>
            <person name="Tenzing P."/>
            <person name="Tesfaye S."/>
            <person name="Theodore J."/>
            <person name="Thoulutsang Y."/>
            <person name="Topham K."/>
            <person name="Towey S."/>
            <person name="Tsamla T."/>
            <person name="Tsomo N."/>
            <person name="Vallee D."/>
            <person name="Vassiliev H."/>
            <person name="Venkataraman V."/>
            <person name="Vinson J."/>
            <person name="Vo A."/>
            <person name="Wade C."/>
            <person name="Wang S."/>
            <person name="Wangchuk T."/>
            <person name="Wangdi T."/>
            <person name="Whittaker C."/>
            <person name="Wilkinson J."/>
            <person name="Wu Y."/>
            <person name="Wyman D."/>
            <person name="Yadav S."/>
            <person name="Yang S."/>
            <person name="Yang X."/>
            <person name="Yeager S."/>
            <person name="Yee E."/>
            <person name="Young G."/>
            <person name="Zainoun J."/>
            <person name="Zembeck L."/>
            <person name="Zimmer A."/>
            <person name="Zody M."/>
            <person name="Lander E."/>
        </authorList>
    </citation>
    <scope>NUCLEOTIDE SEQUENCE [LARGE SCALE GENOMIC DNA]</scope>
</reference>